<proteinExistence type="predicted"/>
<protein>
    <submittedName>
        <fullName evidence="2">NnrS family protein</fullName>
    </submittedName>
</protein>
<feature type="transmembrane region" description="Helical" evidence="1">
    <location>
        <begin position="305"/>
        <end position="323"/>
    </location>
</feature>
<evidence type="ECO:0000313" key="3">
    <source>
        <dbReference type="Proteomes" id="UP000002033"/>
    </source>
</evidence>
<feature type="transmembrane region" description="Helical" evidence="1">
    <location>
        <begin position="60"/>
        <end position="78"/>
    </location>
</feature>
<dbReference type="InterPro" id="IPR010266">
    <property type="entry name" value="NnrS"/>
</dbReference>
<reference evidence="3" key="1">
    <citation type="journal article" date="2011" name="J. Bacteriol.">
        <title>Genome sequences of eight morphologically diverse alphaproteobacteria.</title>
        <authorList>
            <consortium name="US DOE Joint Genome Institute"/>
            <person name="Brown P.J."/>
            <person name="Kysela D.T."/>
            <person name="Buechlein A."/>
            <person name="Hemmerich C."/>
            <person name="Brun Y.V."/>
        </authorList>
    </citation>
    <scope>NUCLEOTIDE SEQUENCE [LARGE SCALE GENOMIC DNA]</scope>
    <source>
        <strain evidence="3">ATCC 51888 / DSM 1869 / NCIB 11706 / TK 0415</strain>
    </source>
</reference>
<keyword evidence="3" id="KW-1185">Reference proteome</keyword>
<feature type="transmembrane region" description="Helical" evidence="1">
    <location>
        <begin position="177"/>
        <end position="202"/>
    </location>
</feature>
<evidence type="ECO:0000313" key="2">
    <source>
        <dbReference type="EMBL" id="ADJ22411.1"/>
    </source>
</evidence>
<dbReference type="KEGG" id="hdn:Hden_0590"/>
<feature type="transmembrane region" description="Helical" evidence="1">
    <location>
        <begin position="240"/>
        <end position="258"/>
    </location>
</feature>
<keyword evidence="1" id="KW-1133">Transmembrane helix</keyword>
<organism evidence="2 3">
    <name type="scientific">Hyphomicrobium denitrificans (strain ATCC 51888 / DSM 1869 / NCIMB 11706 / TK 0415)</name>
    <dbReference type="NCBI Taxonomy" id="582899"/>
    <lineage>
        <taxon>Bacteria</taxon>
        <taxon>Pseudomonadati</taxon>
        <taxon>Pseudomonadota</taxon>
        <taxon>Alphaproteobacteria</taxon>
        <taxon>Hyphomicrobiales</taxon>
        <taxon>Hyphomicrobiaceae</taxon>
        <taxon>Hyphomicrobium</taxon>
    </lineage>
</organism>
<dbReference type="STRING" id="582899.Hden_0590"/>
<dbReference type="HOGENOM" id="CLU_041785_2_0_5"/>
<name>D8JSS6_HYPDA</name>
<accession>D8JSS6</accession>
<feature type="transmembrane region" description="Helical" evidence="1">
    <location>
        <begin position="146"/>
        <end position="165"/>
    </location>
</feature>
<gene>
    <name evidence="2" type="ordered locus">Hden_0590</name>
</gene>
<feature type="transmembrane region" description="Helical" evidence="1">
    <location>
        <begin position="362"/>
        <end position="383"/>
    </location>
</feature>
<feature type="transmembrane region" description="Helical" evidence="1">
    <location>
        <begin position="270"/>
        <end position="293"/>
    </location>
</feature>
<feature type="transmembrane region" description="Helical" evidence="1">
    <location>
        <begin position="214"/>
        <end position="234"/>
    </location>
</feature>
<sequence>MRPVRFLCAEAYAVPPFRIFFVFAALDAVAVIAPWFPKLLGYAESDVAGVPLAVWHRDELLLGMMPAVLAGFVLTALPRWTRRAPESARVVIALAGLWLAGRVAHVVAAETVHGSALAPASAFLFIAALSLIAARQVIAGRAWREIKVVLLLAAFAAATGFQSLYPAAAESEIAMRLGLASVLALVVVLGGRIVPALTAAWLETRGQAAAQVRGNWFEPPAAVAVICALLSWAVAPEAEISALASGLACFAQAGRLARWQGWRAVRSAPILALHVGYGWIPAGFGLHAAAVFWPSAVSQAAAVHAWGIGAIGLMSIAVMASMIRRHARTPFAVSVSLLLSLACAALAAPARIVAEATVDSRHAWLLVSACSWIAAFALFLFAFRKLLLRPSGISK</sequence>
<keyword evidence="1" id="KW-0812">Transmembrane</keyword>
<evidence type="ECO:0000256" key="1">
    <source>
        <dbReference type="SAM" id="Phobius"/>
    </source>
</evidence>
<dbReference type="eggNOG" id="COG3213">
    <property type="taxonomic scope" value="Bacteria"/>
</dbReference>
<dbReference type="Proteomes" id="UP000002033">
    <property type="component" value="Chromosome"/>
</dbReference>
<keyword evidence="1" id="KW-0472">Membrane</keyword>
<feature type="transmembrane region" description="Helical" evidence="1">
    <location>
        <begin position="330"/>
        <end position="350"/>
    </location>
</feature>
<feature type="transmembrane region" description="Helical" evidence="1">
    <location>
        <begin position="114"/>
        <end position="134"/>
    </location>
</feature>
<feature type="transmembrane region" description="Helical" evidence="1">
    <location>
        <begin position="90"/>
        <end position="108"/>
    </location>
</feature>
<feature type="transmembrane region" description="Helical" evidence="1">
    <location>
        <begin position="12"/>
        <end position="36"/>
    </location>
</feature>
<dbReference type="Pfam" id="PF05940">
    <property type="entry name" value="NnrS"/>
    <property type="match status" value="1"/>
</dbReference>
<dbReference type="EMBL" id="CP002083">
    <property type="protein sequence ID" value="ADJ22411.1"/>
    <property type="molecule type" value="Genomic_DNA"/>
</dbReference>
<dbReference type="AlphaFoldDB" id="D8JSS6"/>